<feature type="domain" description="Thymidylate kinase-like" evidence="11">
    <location>
        <begin position="7"/>
        <end position="196"/>
    </location>
</feature>
<dbReference type="GO" id="GO:0004798">
    <property type="term" value="F:dTMP kinase activity"/>
    <property type="evidence" value="ECO:0007669"/>
    <property type="project" value="UniProtKB-UniRule"/>
</dbReference>
<keyword evidence="5 10" id="KW-0545">Nucleotide biosynthesis</keyword>
<dbReference type="Pfam" id="PF02223">
    <property type="entry name" value="Thymidylate_kin"/>
    <property type="match status" value="1"/>
</dbReference>
<evidence type="ECO:0000256" key="8">
    <source>
        <dbReference type="ARBA" id="ARBA00022840"/>
    </source>
</evidence>
<dbReference type="EC" id="2.7.4.9" evidence="2 10"/>
<comment type="caution">
    <text evidence="12">The sequence shown here is derived from an EMBL/GenBank/DDBJ whole genome shotgun (WGS) entry which is preliminary data.</text>
</comment>
<evidence type="ECO:0000256" key="6">
    <source>
        <dbReference type="ARBA" id="ARBA00022741"/>
    </source>
</evidence>
<evidence type="ECO:0000256" key="10">
    <source>
        <dbReference type="HAMAP-Rule" id="MF_00165"/>
    </source>
</evidence>
<protein>
    <recommendedName>
        <fullName evidence="3 10">Thymidylate kinase</fullName>
        <ecNumber evidence="2 10">2.7.4.9</ecNumber>
    </recommendedName>
    <alternativeName>
        <fullName evidence="10">dTMP kinase</fullName>
    </alternativeName>
</protein>
<keyword evidence="4 10" id="KW-0808">Transferase</keyword>
<accession>A0A9D1GCU1</accession>
<dbReference type="InterPro" id="IPR018094">
    <property type="entry name" value="Thymidylate_kinase"/>
</dbReference>
<reference evidence="12" key="1">
    <citation type="submission" date="2020-10" db="EMBL/GenBank/DDBJ databases">
        <authorList>
            <person name="Gilroy R."/>
        </authorList>
    </citation>
    <scope>NUCLEOTIDE SEQUENCE</scope>
    <source>
        <strain evidence="12">CHK195-26880</strain>
    </source>
</reference>
<dbReference type="HAMAP" id="MF_00165">
    <property type="entry name" value="Thymidylate_kinase"/>
    <property type="match status" value="1"/>
</dbReference>
<dbReference type="Gene3D" id="3.40.50.300">
    <property type="entry name" value="P-loop containing nucleotide triphosphate hydrolases"/>
    <property type="match status" value="1"/>
</dbReference>
<sequence>MGKLIVIEGVSDGVGKTTQVKELYNKLVKEGKEVVYHHFPSYGSVGASMVEEYLKGNLGKREDVGVYAISSFFAMDRFYAYHNGLKKALDEDKIVLLDRYTTSNLIYQGSLIEREKEEEFLDYITDYEYNKLGLRKPDLVIFLKLDKSFTSTLRNNRDNEGVEGDINESDNTFLDKVYDNSLYVADKYNFKVIECSSDGKLRSIDDISKEVYDIVRKDLEL</sequence>
<evidence type="ECO:0000259" key="11">
    <source>
        <dbReference type="Pfam" id="PF02223"/>
    </source>
</evidence>
<dbReference type="NCBIfam" id="TIGR00041">
    <property type="entry name" value="DTMP_kinase"/>
    <property type="match status" value="1"/>
</dbReference>
<evidence type="ECO:0000256" key="4">
    <source>
        <dbReference type="ARBA" id="ARBA00022679"/>
    </source>
</evidence>
<evidence type="ECO:0000313" key="13">
    <source>
        <dbReference type="Proteomes" id="UP000886833"/>
    </source>
</evidence>
<keyword evidence="7 10" id="KW-0418">Kinase</keyword>
<dbReference type="PANTHER" id="PTHR10344">
    <property type="entry name" value="THYMIDYLATE KINASE"/>
    <property type="match status" value="1"/>
</dbReference>
<evidence type="ECO:0000256" key="2">
    <source>
        <dbReference type="ARBA" id="ARBA00012980"/>
    </source>
</evidence>
<evidence type="ECO:0000313" key="12">
    <source>
        <dbReference type="EMBL" id="HIT37819.1"/>
    </source>
</evidence>
<evidence type="ECO:0000256" key="3">
    <source>
        <dbReference type="ARBA" id="ARBA00017144"/>
    </source>
</evidence>
<name>A0A9D1GCU1_9FIRM</name>
<dbReference type="GO" id="GO:0006235">
    <property type="term" value="P:dTTP biosynthetic process"/>
    <property type="evidence" value="ECO:0007669"/>
    <property type="project" value="UniProtKB-UniRule"/>
</dbReference>
<keyword evidence="6 10" id="KW-0547">Nucleotide-binding</keyword>
<comment type="caution">
    <text evidence="10">Lacks conserved residue(s) required for the propagation of feature annotation.</text>
</comment>
<evidence type="ECO:0000256" key="5">
    <source>
        <dbReference type="ARBA" id="ARBA00022727"/>
    </source>
</evidence>
<evidence type="ECO:0000256" key="9">
    <source>
        <dbReference type="ARBA" id="ARBA00048743"/>
    </source>
</evidence>
<dbReference type="InterPro" id="IPR027417">
    <property type="entry name" value="P-loop_NTPase"/>
</dbReference>
<dbReference type="GO" id="GO:0005829">
    <property type="term" value="C:cytosol"/>
    <property type="evidence" value="ECO:0007669"/>
    <property type="project" value="TreeGrafter"/>
</dbReference>
<comment type="catalytic activity">
    <reaction evidence="9 10">
        <text>dTMP + ATP = dTDP + ADP</text>
        <dbReference type="Rhea" id="RHEA:13517"/>
        <dbReference type="ChEBI" id="CHEBI:30616"/>
        <dbReference type="ChEBI" id="CHEBI:58369"/>
        <dbReference type="ChEBI" id="CHEBI:63528"/>
        <dbReference type="ChEBI" id="CHEBI:456216"/>
        <dbReference type="EC" id="2.7.4.9"/>
    </reaction>
</comment>
<dbReference type="InterPro" id="IPR039430">
    <property type="entry name" value="Thymidylate_kin-like_dom"/>
</dbReference>
<gene>
    <name evidence="10 12" type="primary">tmk</name>
    <name evidence="12" type="ORF">IAB59_05035</name>
</gene>
<dbReference type="Proteomes" id="UP000886833">
    <property type="component" value="Unassembled WGS sequence"/>
</dbReference>
<dbReference type="CDD" id="cd01672">
    <property type="entry name" value="TMPK"/>
    <property type="match status" value="1"/>
</dbReference>
<comment type="function">
    <text evidence="10">Phosphorylation of dTMP to form dTDP in both de novo and salvage pathways of dTTP synthesis.</text>
</comment>
<dbReference type="AlphaFoldDB" id="A0A9D1GCU1"/>
<dbReference type="SUPFAM" id="SSF52540">
    <property type="entry name" value="P-loop containing nucleoside triphosphate hydrolases"/>
    <property type="match status" value="1"/>
</dbReference>
<evidence type="ECO:0000256" key="7">
    <source>
        <dbReference type="ARBA" id="ARBA00022777"/>
    </source>
</evidence>
<dbReference type="GO" id="GO:0006233">
    <property type="term" value="P:dTDP biosynthetic process"/>
    <property type="evidence" value="ECO:0007669"/>
    <property type="project" value="InterPro"/>
</dbReference>
<dbReference type="GO" id="GO:0005524">
    <property type="term" value="F:ATP binding"/>
    <property type="evidence" value="ECO:0007669"/>
    <property type="project" value="UniProtKB-UniRule"/>
</dbReference>
<keyword evidence="8 10" id="KW-0067">ATP-binding</keyword>
<comment type="similarity">
    <text evidence="1 10">Belongs to the thymidylate kinase family.</text>
</comment>
<evidence type="ECO:0000256" key="1">
    <source>
        <dbReference type="ARBA" id="ARBA00009776"/>
    </source>
</evidence>
<dbReference type="EMBL" id="DVKQ01000064">
    <property type="protein sequence ID" value="HIT37819.1"/>
    <property type="molecule type" value="Genomic_DNA"/>
</dbReference>
<organism evidence="12 13">
    <name type="scientific">Candidatus Onthousia faecipullorum</name>
    <dbReference type="NCBI Taxonomy" id="2840887"/>
    <lineage>
        <taxon>Bacteria</taxon>
        <taxon>Bacillati</taxon>
        <taxon>Bacillota</taxon>
        <taxon>Bacilli</taxon>
        <taxon>Candidatus Onthousia</taxon>
    </lineage>
</organism>
<proteinExistence type="inferred from homology"/>
<reference evidence="12" key="2">
    <citation type="journal article" date="2021" name="PeerJ">
        <title>Extensive microbial diversity within the chicken gut microbiome revealed by metagenomics and culture.</title>
        <authorList>
            <person name="Gilroy R."/>
            <person name="Ravi A."/>
            <person name="Getino M."/>
            <person name="Pursley I."/>
            <person name="Horton D.L."/>
            <person name="Alikhan N.F."/>
            <person name="Baker D."/>
            <person name="Gharbi K."/>
            <person name="Hall N."/>
            <person name="Watson M."/>
            <person name="Adriaenssens E.M."/>
            <person name="Foster-Nyarko E."/>
            <person name="Jarju S."/>
            <person name="Secka A."/>
            <person name="Antonio M."/>
            <person name="Oren A."/>
            <person name="Chaudhuri R.R."/>
            <person name="La Ragione R."/>
            <person name="Hildebrand F."/>
            <person name="Pallen M.J."/>
        </authorList>
    </citation>
    <scope>NUCLEOTIDE SEQUENCE</scope>
    <source>
        <strain evidence="12">CHK195-26880</strain>
    </source>
</reference>
<dbReference type="GO" id="GO:0006227">
    <property type="term" value="P:dUDP biosynthetic process"/>
    <property type="evidence" value="ECO:0007669"/>
    <property type="project" value="TreeGrafter"/>
</dbReference>
<dbReference type="PANTHER" id="PTHR10344:SF4">
    <property type="entry name" value="UMP-CMP KINASE 2, MITOCHONDRIAL"/>
    <property type="match status" value="1"/>
</dbReference>